<name>A0A3B0WTY5_9ZZZZ</name>
<accession>A0A3B0WTY5</accession>
<sequence length="69" mass="7637">MCLKVSQVELGLKVEFSKALKGDIDLKLVKIGTGISSYNSNTITVVFCPRSIIPTLKRHLKEKTLMKCA</sequence>
<dbReference type="AlphaFoldDB" id="A0A3B0WTY5"/>
<protein>
    <submittedName>
        <fullName evidence="1">Uncharacterized protein</fullName>
    </submittedName>
</protein>
<evidence type="ECO:0000313" key="1">
    <source>
        <dbReference type="EMBL" id="VAW59558.1"/>
    </source>
</evidence>
<organism evidence="1">
    <name type="scientific">hydrothermal vent metagenome</name>
    <dbReference type="NCBI Taxonomy" id="652676"/>
    <lineage>
        <taxon>unclassified sequences</taxon>
        <taxon>metagenomes</taxon>
        <taxon>ecological metagenomes</taxon>
    </lineage>
</organism>
<proteinExistence type="predicted"/>
<reference evidence="1" key="1">
    <citation type="submission" date="2018-06" db="EMBL/GenBank/DDBJ databases">
        <authorList>
            <person name="Zhirakovskaya E."/>
        </authorList>
    </citation>
    <scope>NUCLEOTIDE SEQUENCE</scope>
</reference>
<gene>
    <name evidence="1" type="ORF">MNBD_GAMMA08-780</name>
</gene>
<dbReference type="EMBL" id="UOFH01000090">
    <property type="protein sequence ID" value="VAW59558.1"/>
    <property type="molecule type" value="Genomic_DNA"/>
</dbReference>